<comment type="caution">
    <text evidence="1">The sequence shown here is derived from an EMBL/GenBank/DDBJ whole genome shotgun (WGS) entry which is preliminary data.</text>
</comment>
<evidence type="ECO:0000313" key="1">
    <source>
        <dbReference type="EMBL" id="GAJ10943.1"/>
    </source>
</evidence>
<feature type="non-terminal residue" evidence="1">
    <location>
        <position position="31"/>
    </location>
</feature>
<reference evidence="1" key="1">
    <citation type="journal article" date="2014" name="Front. Microbiol.">
        <title>High frequency of phylogenetically diverse reductive dehalogenase-homologous genes in deep subseafloor sedimentary metagenomes.</title>
        <authorList>
            <person name="Kawai M."/>
            <person name="Futagami T."/>
            <person name="Toyoda A."/>
            <person name="Takaki Y."/>
            <person name="Nishi S."/>
            <person name="Hori S."/>
            <person name="Arai W."/>
            <person name="Tsubouchi T."/>
            <person name="Morono Y."/>
            <person name="Uchiyama I."/>
            <person name="Ito T."/>
            <person name="Fujiyama A."/>
            <person name="Inagaki F."/>
            <person name="Takami H."/>
        </authorList>
    </citation>
    <scope>NUCLEOTIDE SEQUENCE</scope>
    <source>
        <strain evidence="1">Expedition CK06-06</strain>
    </source>
</reference>
<dbReference type="AlphaFoldDB" id="X1U053"/>
<organism evidence="1">
    <name type="scientific">marine sediment metagenome</name>
    <dbReference type="NCBI Taxonomy" id="412755"/>
    <lineage>
        <taxon>unclassified sequences</taxon>
        <taxon>metagenomes</taxon>
        <taxon>ecological metagenomes</taxon>
    </lineage>
</organism>
<gene>
    <name evidence="1" type="ORF">S12H4_49288</name>
</gene>
<name>X1U053_9ZZZZ</name>
<sequence>MRIKYFIRGDQMKNKKNYIYLAIFIILIVVV</sequence>
<accession>X1U053</accession>
<protein>
    <submittedName>
        <fullName evidence="1">Uncharacterized protein</fullName>
    </submittedName>
</protein>
<proteinExistence type="predicted"/>
<dbReference type="EMBL" id="BARW01030901">
    <property type="protein sequence ID" value="GAJ10943.1"/>
    <property type="molecule type" value="Genomic_DNA"/>
</dbReference>